<dbReference type="GO" id="GO:1901678">
    <property type="term" value="P:iron coordination entity transport"/>
    <property type="evidence" value="ECO:0007669"/>
    <property type="project" value="UniProtKB-ARBA"/>
</dbReference>
<dbReference type="RefSeq" id="WP_005267452.1">
    <property type="nucleotide sequence ID" value="NZ_ANPE02000072.1"/>
</dbReference>
<feature type="signal peptide" evidence="5">
    <location>
        <begin position="1"/>
        <end position="22"/>
    </location>
</feature>
<comment type="caution">
    <text evidence="7">The sequence shown here is derived from an EMBL/GenBank/DDBJ whole genome shotgun (WGS) entry which is preliminary data.</text>
</comment>
<sequence>MNSTVKSRLLAVSAAASLFALSACGQGASATGTEGETVTVEHAQGTTEVPANPETVYTFDLGALDTLDALGVEVDGVPQAVYPESLAKYSEDSVTKIGSMKEPDFEAISEGAPDLIIISGRTAEAYPELSKIAPTIDVSVDMADPIASFKENTATLGGIFGKEAEAKEKLAAIDTRIEETKAAAADAGTGLIVMTSGGELTAYGAGSRFGLVHDVLGVQTAADVKAEGSHGEAISFEYIAEKNPAHLFVIDRDAATGEAGQAASAALDNELVNGTDAAKNGNITYLDSASWYLVGYGLNNVDAMIGAVQEAVTE</sequence>
<reference evidence="7 8" key="1">
    <citation type="journal article" date="2013" name="Genome Announc.">
        <title>Draft Genome Sequence of Arthrobacter crystallopoietes Strain BAB-32, Revealing Genes for Bioremediation.</title>
        <authorList>
            <person name="Joshi M.N."/>
            <person name="Pandit A.S."/>
            <person name="Sharma A."/>
            <person name="Pandya R.V."/>
            <person name="Desai S.M."/>
            <person name="Saxena A.K."/>
            <person name="Bagatharia S.B."/>
        </authorList>
    </citation>
    <scope>NUCLEOTIDE SEQUENCE [LARGE SCALE GENOMIC DNA]</scope>
    <source>
        <strain evidence="7 8">BAB-32</strain>
    </source>
</reference>
<evidence type="ECO:0000256" key="2">
    <source>
        <dbReference type="ARBA" id="ARBA00008814"/>
    </source>
</evidence>
<evidence type="ECO:0000256" key="1">
    <source>
        <dbReference type="ARBA" id="ARBA00004196"/>
    </source>
</evidence>
<feature type="chain" id="PRO_5039394484" evidence="5">
    <location>
        <begin position="23"/>
        <end position="314"/>
    </location>
</feature>
<evidence type="ECO:0000259" key="6">
    <source>
        <dbReference type="PROSITE" id="PS50983"/>
    </source>
</evidence>
<dbReference type="InterPro" id="IPR002491">
    <property type="entry name" value="ABC_transptr_periplasmic_BD"/>
</dbReference>
<dbReference type="PANTHER" id="PTHR30532">
    <property type="entry name" value="IRON III DICITRATE-BINDING PERIPLASMIC PROTEIN"/>
    <property type="match status" value="1"/>
</dbReference>
<protein>
    <submittedName>
        <fullName evidence="7">Periplasmic binding protein</fullName>
    </submittedName>
</protein>
<gene>
    <name evidence="7" type="ORF">D477_003987</name>
</gene>
<proteinExistence type="inferred from homology"/>
<evidence type="ECO:0000313" key="7">
    <source>
        <dbReference type="EMBL" id="EMY35446.1"/>
    </source>
</evidence>
<dbReference type="Proteomes" id="UP000010729">
    <property type="component" value="Unassembled WGS sequence"/>
</dbReference>
<comment type="similarity">
    <text evidence="2">Belongs to the bacterial solute-binding protein 8 family.</text>
</comment>
<name>N1UYH9_9MICC</name>
<dbReference type="PROSITE" id="PS50983">
    <property type="entry name" value="FE_B12_PBP"/>
    <property type="match status" value="1"/>
</dbReference>
<accession>N1UYH9</accession>
<dbReference type="Gene3D" id="3.40.50.1980">
    <property type="entry name" value="Nitrogenase molybdenum iron protein domain"/>
    <property type="match status" value="2"/>
</dbReference>
<dbReference type="EMBL" id="ANPE02000072">
    <property type="protein sequence ID" value="EMY35446.1"/>
    <property type="molecule type" value="Genomic_DNA"/>
</dbReference>
<evidence type="ECO:0000256" key="4">
    <source>
        <dbReference type="ARBA" id="ARBA00022729"/>
    </source>
</evidence>
<keyword evidence="3" id="KW-0813">Transport</keyword>
<dbReference type="SUPFAM" id="SSF53807">
    <property type="entry name" value="Helical backbone' metal receptor"/>
    <property type="match status" value="1"/>
</dbReference>
<evidence type="ECO:0000313" key="8">
    <source>
        <dbReference type="Proteomes" id="UP000010729"/>
    </source>
</evidence>
<dbReference type="AlphaFoldDB" id="N1UYH9"/>
<dbReference type="InterPro" id="IPR051313">
    <property type="entry name" value="Bact_iron-sidero_bind"/>
</dbReference>
<dbReference type="OrthoDB" id="63946at2"/>
<feature type="domain" description="Fe/B12 periplasmic-binding" evidence="6">
    <location>
        <begin position="55"/>
        <end position="314"/>
    </location>
</feature>
<dbReference type="PROSITE" id="PS51257">
    <property type="entry name" value="PROKAR_LIPOPROTEIN"/>
    <property type="match status" value="1"/>
</dbReference>
<dbReference type="Pfam" id="PF01497">
    <property type="entry name" value="Peripla_BP_2"/>
    <property type="match status" value="1"/>
</dbReference>
<evidence type="ECO:0000256" key="5">
    <source>
        <dbReference type="SAM" id="SignalP"/>
    </source>
</evidence>
<dbReference type="PANTHER" id="PTHR30532:SF28">
    <property type="entry name" value="PETROBACTIN-BINDING PROTEIN YCLQ"/>
    <property type="match status" value="1"/>
</dbReference>
<dbReference type="InterPro" id="IPR033870">
    <property type="entry name" value="FatB"/>
</dbReference>
<organism evidence="7 8">
    <name type="scientific">Arthrobacter crystallopoietes BAB-32</name>
    <dbReference type="NCBI Taxonomy" id="1246476"/>
    <lineage>
        <taxon>Bacteria</taxon>
        <taxon>Bacillati</taxon>
        <taxon>Actinomycetota</taxon>
        <taxon>Actinomycetes</taxon>
        <taxon>Micrococcales</taxon>
        <taxon>Micrococcaceae</taxon>
        <taxon>Crystallibacter</taxon>
    </lineage>
</organism>
<dbReference type="CDD" id="cd01140">
    <property type="entry name" value="FatB"/>
    <property type="match status" value="1"/>
</dbReference>
<keyword evidence="4 5" id="KW-0732">Signal</keyword>
<dbReference type="GO" id="GO:0030288">
    <property type="term" value="C:outer membrane-bounded periplasmic space"/>
    <property type="evidence" value="ECO:0007669"/>
    <property type="project" value="TreeGrafter"/>
</dbReference>
<keyword evidence="8" id="KW-1185">Reference proteome</keyword>
<evidence type="ECO:0000256" key="3">
    <source>
        <dbReference type="ARBA" id="ARBA00022448"/>
    </source>
</evidence>
<comment type="subcellular location">
    <subcellularLocation>
        <location evidence="1">Cell envelope</location>
    </subcellularLocation>
</comment>